<dbReference type="FunFam" id="2.60.120.320:FF:000001">
    <property type="entry name" value="Thiamine pyrophosphokinase"/>
    <property type="match status" value="1"/>
</dbReference>
<organism evidence="9 10">
    <name type="scientific">Neolecta irregularis (strain DAH-3)</name>
    <dbReference type="NCBI Taxonomy" id="1198029"/>
    <lineage>
        <taxon>Eukaryota</taxon>
        <taxon>Fungi</taxon>
        <taxon>Dikarya</taxon>
        <taxon>Ascomycota</taxon>
        <taxon>Taphrinomycotina</taxon>
        <taxon>Neolectales</taxon>
        <taxon>Neolectaceae</taxon>
        <taxon>Neolecta</taxon>
    </lineage>
</organism>
<evidence type="ECO:0000313" key="10">
    <source>
        <dbReference type="Proteomes" id="UP000186594"/>
    </source>
</evidence>
<accession>A0A1U7LKL8</accession>
<proteinExistence type="inferred from homology"/>
<comment type="pathway">
    <text evidence="1 7">Cofactor biosynthesis; thiamine diphosphate biosynthesis; thiamine diphosphate from thiamine: step 1/1.</text>
</comment>
<dbReference type="STRING" id="1198029.A0A1U7LKL8"/>
<dbReference type="InterPro" id="IPR006282">
    <property type="entry name" value="Thi_PPkinase"/>
</dbReference>
<dbReference type="InterPro" id="IPR007371">
    <property type="entry name" value="TPK_catalytic"/>
</dbReference>
<dbReference type="GO" id="GO:0016301">
    <property type="term" value="F:kinase activity"/>
    <property type="evidence" value="ECO:0007669"/>
    <property type="project" value="UniProtKB-UniRule"/>
</dbReference>
<comment type="catalytic activity">
    <reaction evidence="7">
        <text>thiamine + ATP = thiamine diphosphate + AMP + H(+)</text>
        <dbReference type="Rhea" id="RHEA:11576"/>
        <dbReference type="ChEBI" id="CHEBI:15378"/>
        <dbReference type="ChEBI" id="CHEBI:18385"/>
        <dbReference type="ChEBI" id="CHEBI:30616"/>
        <dbReference type="ChEBI" id="CHEBI:58937"/>
        <dbReference type="ChEBI" id="CHEBI:456215"/>
    </reaction>
</comment>
<dbReference type="EC" id="2.7.6.2" evidence="7"/>
<keyword evidence="5 7" id="KW-0418">Kinase</keyword>
<dbReference type="Proteomes" id="UP000186594">
    <property type="component" value="Unassembled WGS sequence"/>
</dbReference>
<evidence type="ECO:0000259" key="8">
    <source>
        <dbReference type="SMART" id="SM00983"/>
    </source>
</evidence>
<evidence type="ECO:0000256" key="6">
    <source>
        <dbReference type="ARBA" id="ARBA00022840"/>
    </source>
</evidence>
<gene>
    <name evidence="9" type="ORF">NEOLI_001299</name>
</gene>
<dbReference type="InterPro" id="IPR007373">
    <property type="entry name" value="Thiamin_PyroPKinase_B1-bd"/>
</dbReference>
<keyword evidence="3 7" id="KW-0808">Transferase</keyword>
<evidence type="ECO:0000256" key="4">
    <source>
        <dbReference type="ARBA" id="ARBA00022741"/>
    </source>
</evidence>
<dbReference type="OrthoDB" id="25149at2759"/>
<dbReference type="AlphaFoldDB" id="A0A1U7LKL8"/>
<dbReference type="InterPro" id="IPR016966">
    <property type="entry name" value="Thiamin_pyrophosphokinase_euk"/>
</dbReference>
<dbReference type="NCBIfam" id="TIGR01378">
    <property type="entry name" value="thi_PPkinase"/>
    <property type="match status" value="1"/>
</dbReference>
<dbReference type="Gene3D" id="3.40.50.10240">
    <property type="entry name" value="Thiamin pyrophosphokinase, catalytic domain"/>
    <property type="match status" value="1"/>
</dbReference>
<keyword evidence="6 7" id="KW-0067">ATP-binding</keyword>
<comment type="caution">
    <text evidence="9">The sequence shown here is derived from an EMBL/GenBank/DDBJ whole genome shotgun (WGS) entry which is preliminary data.</text>
</comment>
<dbReference type="Pfam" id="PF04263">
    <property type="entry name" value="TPK_catalytic"/>
    <property type="match status" value="1"/>
</dbReference>
<reference evidence="9 10" key="1">
    <citation type="submission" date="2016-04" db="EMBL/GenBank/DDBJ databases">
        <title>Evolutionary innovation and constraint leading to complex multicellularity in the Ascomycota.</title>
        <authorList>
            <person name="Cisse O."/>
            <person name="Nguyen A."/>
            <person name="Hewitt D.A."/>
            <person name="Jedd G."/>
            <person name="Stajich J.E."/>
        </authorList>
    </citation>
    <scope>NUCLEOTIDE SEQUENCE [LARGE SCALE GENOMIC DNA]</scope>
    <source>
        <strain evidence="9 10">DAH-3</strain>
    </source>
</reference>
<dbReference type="InterPro" id="IPR036371">
    <property type="entry name" value="TPK_B1-bd_sf"/>
</dbReference>
<evidence type="ECO:0000256" key="2">
    <source>
        <dbReference type="ARBA" id="ARBA00006785"/>
    </source>
</evidence>
<evidence type="ECO:0000313" key="9">
    <source>
        <dbReference type="EMBL" id="OLL23189.1"/>
    </source>
</evidence>
<dbReference type="PANTHER" id="PTHR13622">
    <property type="entry name" value="THIAMIN PYROPHOSPHOKINASE"/>
    <property type="match status" value="1"/>
</dbReference>
<dbReference type="PANTHER" id="PTHR13622:SF8">
    <property type="entry name" value="THIAMIN PYROPHOSPHOKINASE 1"/>
    <property type="match status" value="1"/>
</dbReference>
<feature type="domain" description="Thiamin pyrophosphokinase thiamin-binding" evidence="8">
    <location>
        <begin position="184"/>
        <end position="250"/>
    </location>
</feature>
<keyword evidence="10" id="KW-1185">Reference proteome</keyword>
<evidence type="ECO:0000256" key="3">
    <source>
        <dbReference type="ARBA" id="ARBA00022679"/>
    </source>
</evidence>
<dbReference type="Gene3D" id="2.60.120.320">
    <property type="entry name" value="Thiamin pyrophosphokinase, thiamin-binding domain"/>
    <property type="match status" value="1"/>
</dbReference>
<dbReference type="CDD" id="cd07995">
    <property type="entry name" value="TPK"/>
    <property type="match status" value="1"/>
</dbReference>
<evidence type="ECO:0000256" key="7">
    <source>
        <dbReference type="PIRNR" id="PIRNR031057"/>
    </source>
</evidence>
<dbReference type="GO" id="GO:0005524">
    <property type="term" value="F:ATP binding"/>
    <property type="evidence" value="ECO:0007669"/>
    <property type="project" value="UniProtKB-UniRule"/>
</dbReference>
<dbReference type="Pfam" id="PF04265">
    <property type="entry name" value="TPK_B1_binding"/>
    <property type="match status" value="1"/>
</dbReference>
<dbReference type="GO" id="GO:0006772">
    <property type="term" value="P:thiamine metabolic process"/>
    <property type="evidence" value="ECO:0007669"/>
    <property type="project" value="InterPro"/>
</dbReference>
<name>A0A1U7LKL8_NEOID</name>
<dbReference type="UniPathway" id="UPA00060">
    <property type="reaction ID" value="UER00597"/>
</dbReference>
<dbReference type="OMA" id="HHLYMMT"/>
<keyword evidence="4 7" id="KW-0547">Nucleotide-binding</keyword>
<dbReference type="InterPro" id="IPR036759">
    <property type="entry name" value="TPK_catalytic_sf"/>
</dbReference>
<sequence length="256" mass="29047">MLSILVNIFHYLGRSRFPTAVSMFSPASFIRAEPGIYGLIILNQPILSKLFLFRRLWKMVIASVRVAADGGGNRLYETFEEKERLEFIPEYIVGDLDSLKQEVQEWYQAQGTQVKEHEDQDLTDFDKSLLQIDEAISKTCDVVVLSGNGGRTDQVFANINILYRHQRRIFLITEESITFVVRKGSSVILTPCRIFGKTCGLIPTGKPSIISTTGLKWNLDQMHSEFGGMVSTSNVIVEEEVTVNCTEDILWTMELR</sequence>
<dbReference type="SMART" id="SM00983">
    <property type="entry name" value="TPK_B1_binding"/>
    <property type="match status" value="1"/>
</dbReference>
<dbReference type="PIRSF" id="PIRSF031057">
    <property type="entry name" value="Thiamin_pyrophosphokinase"/>
    <property type="match status" value="1"/>
</dbReference>
<comment type="similarity">
    <text evidence="2 7">Belongs to the thiamine pyrophosphokinase family.</text>
</comment>
<dbReference type="GO" id="GO:0004788">
    <property type="term" value="F:thiamine diphosphokinase activity"/>
    <property type="evidence" value="ECO:0007669"/>
    <property type="project" value="UniProtKB-UniRule"/>
</dbReference>
<dbReference type="EMBL" id="LXFE01002180">
    <property type="protein sequence ID" value="OLL23189.1"/>
    <property type="molecule type" value="Genomic_DNA"/>
</dbReference>
<evidence type="ECO:0000256" key="1">
    <source>
        <dbReference type="ARBA" id="ARBA00005078"/>
    </source>
</evidence>
<evidence type="ECO:0000256" key="5">
    <source>
        <dbReference type="ARBA" id="ARBA00022777"/>
    </source>
</evidence>
<protein>
    <recommendedName>
        <fullName evidence="7">Thiamine pyrophosphokinase</fullName>
        <ecNumber evidence="7">2.7.6.2</ecNumber>
    </recommendedName>
</protein>
<dbReference type="SUPFAM" id="SSF63862">
    <property type="entry name" value="Thiamin pyrophosphokinase, substrate-binding domain"/>
    <property type="match status" value="1"/>
</dbReference>
<dbReference type="SUPFAM" id="SSF63999">
    <property type="entry name" value="Thiamin pyrophosphokinase, catalytic domain"/>
    <property type="match status" value="1"/>
</dbReference>
<dbReference type="GO" id="GO:0030975">
    <property type="term" value="F:thiamine binding"/>
    <property type="evidence" value="ECO:0007669"/>
    <property type="project" value="UniProtKB-UniRule"/>
</dbReference>
<dbReference type="GO" id="GO:0009229">
    <property type="term" value="P:thiamine diphosphate biosynthetic process"/>
    <property type="evidence" value="ECO:0007669"/>
    <property type="project" value="UniProtKB-UniRule"/>
</dbReference>